<name>A0A8J5YTY2_9ROSI</name>
<accession>A0A8J5YTY2</accession>
<keyword evidence="4" id="KW-1185">Reference proteome</keyword>
<dbReference type="OrthoDB" id="10483141at2759"/>
<evidence type="ECO:0000313" key="3">
    <source>
        <dbReference type="EMBL" id="KAG8496196.1"/>
    </source>
</evidence>
<comment type="caution">
    <text evidence="3">The sequence shown here is derived from an EMBL/GenBank/DDBJ whole genome shotgun (WGS) entry which is preliminary data.</text>
</comment>
<proteinExistence type="predicted"/>
<evidence type="ECO:0000313" key="4">
    <source>
        <dbReference type="Proteomes" id="UP000701853"/>
    </source>
</evidence>
<evidence type="ECO:0000256" key="1">
    <source>
        <dbReference type="SAM" id="MobiDB-lite"/>
    </source>
</evidence>
<feature type="compositionally biased region" description="Low complexity" evidence="1">
    <location>
        <begin position="165"/>
        <end position="180"/>
    </location>
</feature>
<sequence>MKKSVTLASFLSAVAVVDTELAWLTLNEEEEEILQLQIDPMVERRGEEFQGSNSRSGHEEDLSLRAQSRRALSMKSIWLQEEKEGKWEGYGKDTRVLGVRSWGGENMGQIGKGLDPTLGLNLKEGTFSISKKRDEFWKDHMQTAMEHDSEDGILEGEEGKKGQRGVMENSNENGESGNVMARSRRLVDSNSLLLAAAKRQADRAQ</sequence>
<protein>
    <submittedName>
        <fullName evidence="3">Uncharacterized protein</fullName>
    </submittedName>
</protein>
<reference evidence="3 4" key="1">
    <citation type="journal article" date="2021" name="bioRxiv">
        <title>The Gossypium anomalum genome as a resource for cotton improvement and evolutionary analysis of hybrid incompatibility.</title>
        <authorList>
            <person name="Grover C.E."/>
            <person name="Yuan D."/>
            <person name="Arick M.A."/>
            <person name="Miller E.R."/>
            <person name="Hu G."/>
            <person name="Peterson D.G."/>
            <person name="Wendel J.F."/>
            <person name="Udall J.A."/>
        </authorList>
    </citation>
    <scope>NUCLEOTIDE SEQUENCE [LARGE SCALE GENOMIC DNA]</scope>
    <source>
        <strain evidence="3">JFW-Udall</strain>
        <tissue evidence="3">Leaf</tissue>
    </source>
</reference>
<dbReference type="AlphaFoldDB" id="A0A8J5YTY2"/>
<feature type="signal peptide" evidence="2">
    <location>
        <begin position="1"/>
        <end position="19"/>
    </location>
</feature>
<feature type="chain" id="PRO_5035213505" evidence="2">
    <location>
        <begin position="20"/>
        <end position="205"/>
    </location>
</feature>
<feature type="region of interest" description="Disordered" evidence="1">
    <location>
        <begin position="146"/>
        <end position="181"/>
    </location>
</feature>
<dbReference type="EMBL" id="JAHUZN010000004">
    <property type="protein sequence ID" value="KAG8496196.1"/>
    <property type="molecule type" value="Genomic_DNA"/>
</dbReference>
<gene>
    <name evidence="3" type="ORF">CXB51_009529</name>
</gene>
<keyword evidence="2" id="KW-0732">Signal</keyword>
<evidence type="ECO:0000256" key="2">
    <source>
        <dbReference type="SAM" id="SignalP"/>
    </source>
</evidence>
<organism evidence="3 4">
    <name type="scientific">Gossypium anomalum</name>
    <dbReference type="NCBI Taxonomy" id="47600"/>
    <lineage>
        <taxon>Eukaryota</taxon>
        <taxon>Viridiplantae</taxon>
        <taxon>Streptophyta</taxon>
        <taxon>Embryophyta</taxon>
        <taxon>Tracheophyta</taxon>
        <taxon>Spermatophyta</taxon>
        <taxon>Magnoliopsida</taxon>
        <taxon>eudicotyledons</taxon>
        <taxon>Gunneridae</taxon>
        <taxon>Pentapetalae</taxon>
        <taxon>rosids</taxon>
        <taxon>malvids</taxon>
        <taxon>Malvales</taxon>
        <taxon>Malvaceae</taxon>
        <taxon>Malvoideae</taxon>
        <taxon>Gossypium</taxon>
    </lineage>
</organism>
<dbReference type="Proteomes" id="UP000701853">
    <property type="component" value="Chromosome 4"/>
</dbReference>